<name>A0A4Y2D967_ARAVE</name>
<evidence type="ECO:0000313" key="1">
    <source>
        <dbReference type="EMBL" id="GBM13250.1"/>
    </source>
</evidence>
<comment type="caution">
    <text evidence="1">The sequence shown here is derived from an EMBL/GenBank/DDBJ whole genome shotgun (WGS) entry which is preliminary data.</text>
</comment>
<sequence>MEVIQAIDNASDSNELDYRMDVVRLINGSHTWNVIQAIDNASRSNEIDYRMDAALLFNGSQTGQLLRRKINFKPHSMLSSNFFFLSSVTRKLQLSVIDAIAFNNFVL</sequence>
<proteinExistence type="predicted"/>
<organism evidence="1 2">
    <name type="scientific">Araneus ventricosus</name>
    <name type="common">Orbweaver spider</name>
    <name type="synonym">Epeira ventricosa</name>
    <dbReference type="NCBI Taxonomy" id="182803"/>
    <lineage>
        <taxon>Eukaryota</taxon>
        <taxon>Metazoa</taxon>
        <taxon>Ecdysozoa</taxon>
        <taxon>Arthropoda</taxon>
        <taxon>Chelicerata</taxon>
        <taxon>Arachnida</taxon>
        <taxon>Araneae</taxon>
        <taxon>Araneomorphae</taxon>
        <taxon>Entelegynae</taxon>
        <taxon>Araneoidea</taxon>
        <taxon>Araneidae</taxon>
        <taxon>Araneus</taxon>
    </lineage>
</organism>
<dbReference type="AlphaFoldDB" id="A0A4Y2D967"/>
<gene>
    <name evidence="1" type="ORF">AVEN_106740_1</name>
</gene>
<keyword evidence="2" id="KW-1185">Reference proteome</keyword>
<accession>A0A4Y2D967</accession>
<protein>
    <submittedName>
        <fullName evidence="1">Uncharacterized protein</fullName>
    </submittedName>
</protein>
<evidence type="ECO:0000313" key="2">
    <source>
        <dbReference type="Proteomes" id="UP000499080"/>
    </source>
</evidence>
<reference evidence="1 2" key="1">
    <citation type="journal article" date="2019" name="Sci. Rep.">
        <title>Orb-weaving spider Araneus ventricosus genome elucidates the spidroin gene catalogue.</title>
        <authorList>
            <person name="Kono N."/>
            <person name="Nakamura H."/>
            <person name="Ohtoshi R."/>
            <person name="Moran D.A.P."/>
            <person name="Shinohara A."/>
            <person name="Yoshida Y."/>
            <person name="Fujiwara M."/>
            <person name="Mori M."/>
            <person name="Tomita M."/>
            <person name="Arakawa K."/>
        </authorList>
    </citation>
    <scope>NUCLEOTIDE SEQUENCE [LARGE SCALE GENOMIC DNA]</scope>
</reference>
<dbReference type="Proteomes" id="UP000499080">
    <property type="component" value="Unassembled WGS sequence"/>
</dbReference>
<dbReference type="EMBL" id="BGPR01165943">
    <property type="protein sequence ID" value="GBM13250.1"/>
    <property type="molecule type" value="Genomic_DNA"/>
</dbReference>